<keyword evidence="6" id="KW-0732">Signal</keyword>
<dbReference type="GO" id="GO:0006954">
    <property type="term" value="P:inflammatory response"/>
    <property type="evidence" value="ECO:0007669"/>
    <property type="project" value="UniProtKB-KW"/>
</dbReference>
<dbReference type="SUPFAM" id="SSF52058">
    <property type="entry name" value="L domain-like"/>
    <property type="match status" value="4"/>
</dbReference>
<dbReference type="EMBL" id="JAOPHQ010002057">
    <property type="protein sequence ID" value="KAK0148267.1"/>
    <property type="molecule type" value="Genomic_DNA"/>
</dbReference>
<evidence type="ECO:0000256" key="13">
    <source>
        <dbReference type="ARBA" id="ARBA00023198"/>
    </source>
</evidence>
<dbReference type="Pfam" id="PF13306">
    <property type="entry name" value="LRR_5"/>
    <property type="match status" value="2"/>
</dbReference>
<dbReference type="SMART" id="SM00082">
    <property type="entry name" value="LRRCT"/>
    <property type="match status" value="2"/>
</dbReference>
<evidence type="ECO:0000313" key="16">
    <source>
        <dbReference type="EMBL" id="KAK0148267.1"/>
    </source>
</evidence>
<evidence type="ECO:0000256" key="7">
    <source>
        <dbReference type="ARBA" id="ARBA00022737"/>
    </source>
</evidence>
<feature type="domain" description="TIR" evidence="15">
    <location>
        <begin position="916"/>
        <end position="1057"/>
    </location>
</feature>
<evidence type="ECO:0000256" key="3">
    <source>
        <dbReference type="ARBA" id="ARBA00022588"/>
    </source>
</evidence>
<proteinExistence type="inferred from homology"/>
<dbReference type="GO" id="GO:0007165">
    <property type="term" value="P:signal transduction"/>
    <property type="evidence" value="ECO:0007669"/>
    <property type="project" value="InterPro"/>
</dbReference>
<dbReference type="InterPro" id="IPR003591">
    <property type="entry name" value="Leu-rich_rpt_typical-subtyp"/>
</dbReference>
<dbReference type="Gene3D" id="3.40.50.10140">
    <property type="entry name" value="Toll/interleukin-1 receptor homology (TIR) domain"/>
    <property type="match status" value="3"/>
</dbReference>
<evidence type="ECO:0000256" key="10">
    <source>
        <dbReference type="ARBA" id="ARBA00023136"/>
    </source>
</evidence>
<dbReference type="FunFam" id="3.80.10.10:FF:000770">
    <property type="entry name" value="Uncharacterized protein"/>
    <property type="match status" value="2"/>
</dbReference>
<feature type="transmembrane region" description="Helical" evidence="14">
    <location>
        <begin position="861"/>
        <end position="883"/>
    </location>
</feature>
<dbReference type="Proteomes" id="UP001174136">
    <property type="component" value="Unassembled WGS sequence"/>
</dbReference>
<dbReference type="InterPro" id="IPR026906">
    <property type="entry name" value="LRR_5"/>
</dbReference>
<keyword evidence="4" id="KW-0433">Leucine-rich repeat</keyword>
<evidence type="ECO:0000256" key="2">
    <source>
        <dbReference type="ARBA" id="ARBA00009634"/>
    </source>
</evidence>
<dbReference type="InterPro" id="IPR035897">
    <property type="entry name" value="Toll_tir_struct_dom_sf"/>
</dbReference>
<accession>A0AA47P6C8</accession>
<dbReference type="InterPro" id="IPR000483">
    <property type="entry name" value="Cys-rich_flank_reg_C"/>
</dbReference>
<keyword evidence="17" id="KW-1185">Reference proteome</keyword>
<keyword evidence="8" id="KW-0391">Immunity</keyword>
<comment type="subcellular location">
    <subcellularLocation>
        <location evidence="1">Membrane</location>
        <topology evidence="1">Single-pass type I membrane protein</topology>
    </subcellularLocation>
</comment>
<organism evidence="16 17">
    <name type="scientific">Merluccius polli</name>
    <name type="common">Benguela hake</name>
    <name type="synonym">Merluccius cadenati</name>
    <dbReference type="NCBI Taxonomy" id="89951"/>
    <lineage>
        <taxon>Eukaryota</taxon>
        <taxon>Metazoa</taxon>
        <taxon>Chordata</taxon>
        <taxon>Craniata</taxon>
        <taxon>Vertebrata</taxon>
        <taxon>Euteleostomi</taxon>
        <taxon>Actinopterygii</taxon>
        <taxon>Neopterygii</taxon>
        <taxon>Teleostei</taxon>
        <taxon>Neoteleostei</taxon>
        <taxon>Acanthomorphata</taxon>
        <taxon>Zeiogadaria</taxon>
        <taxon>Gadariae</taxon>
        <taxon>Gadiformes</taxon>
        <taxon>Gadoidei</taxon>
        <taxon>Merlucciidae</taxon>
        <taxon>Merluccius</taxon>
    </lineage>
</organism>
<comment type="caution">
    <text evidence="16">The sequence shown here is derived from an EMBL/GenBank/DDBJ whole genome shotgun (WGS) entry which is preliminary data.</text>
</comment>
<gene>
    <name evidence="16" type="primary">Tlr13_1</name>
    <name evidence="16" type="ORF">N1851_011796</name>
</gene>
<dbReference type="GO" id="GO:0045087">
    <property type="term" value="P:innate immune response"/>
    <property type="evidence" value="ECO:0007669"/>
    <property type="project" value="UniProtKB-KW"/>
</dbReference>
<evidence type="ECO:0000256" key="8">
    <source>
        <dbReference type="ARBA" id="ARBA00022859"/>
    </source>
</evidence>
<evidence type="ECO:0000256" key="4">
    <source>
        <dbReference type="ARBA" id="ARBA00022614"/>
    </source>
</evidence>
<dbReference type="FunFam" id="3.40.50.10140:FF:000001">
    <property type="entry name" value="Toll-like receptor 2"/>
    <property type="match status" value="2"/>
</dbReference>
<dbReference type="PANTHER" id="PTHR24365:SF522">
    <property type="entry name" value="LOW QUALITY PROTEIN: TOLL-LIKE RECEPTOR 13-RELATED"/>
    <property type="match status" value="1"/>
</dbReference>
<evidence type="ECO:0000259" key="15">
    <source>
        <dbReference type="PROSITE" id="PS50104"/>
    </source>
</evidence>
<sequence length="2067" mass="237661">MLASIMDNITDAIYGSRKTICVVSRNYLESEWCSREIQVASFRLFDEQKDVLILVFLEDIPMQQLSPYYRMRRLLKSQTYLSWSRAGAHPDLFWEKLRQALKTREHPAGEHLRLAVNKDERITMSLRGTCFLSLGMYYLFFTLNSFVFPTVGYVLKDCWITRDTQAICKPFNRTLNVFPKDIPARVMTMDLSGNNISKLNKTDLEDLPNLLRLDLTCNQISEIESGTFVSQLSLDVLILTNNNLSKLQEGMFDGLVNLTELRLNHNTIQTVAPTSCKSLTKLKYLHLGHNKLHHLTDIQHILQHTPHLQNLYIPSNHISTFNSWDLSNKSTELVSLDLSLNQLVVFRLTADIFPNLTRLDLEDHGKKHSIVWEVNDTSYLSGVSKLDISGVRSSLHGLQEVLEAFNSSLLCLGINHMKTHLEVLINISCKIPSLTSLQVQNNGIKVISSGMLHLCTNVKKLNLGHNQITDISENSFQSLRQLNKLIIKHNRLSSVPHAIRNVSKLLKLDLSFNEISVLGCDDFANMTSLRILHLNNNHLLALKDCVFKDLVNLKHLQLQSSSISMLNGAFKKNMPNLQVLYLFNNQLTVLGHGEFEALKSLQNLSLHMNKLKTLKSGAFHGLSNLRYLTLQSNELKETQITNNVFGDLKGLKTLNLMNNQIKYLSGESIPTPPFTELSQLDTLLLSGQHCQHGAYLPQNFLQGLTNLSLLNIRSAHLMYIHPYTFNYTHNLNVLYLSSNYIAPFLDGLFYPIPKLKSLYISRAKLQSLDFLLNANLMELESLQVKGTAISVIGEPVIRSLPSLEYLDIRYNSFTCDCDNAWFLQWVISNKQTQVSDAYNFECNYPPNLKGRKLLDIDIRSCTVDLGFVCYISTMCAVIMTIAVTFTHHYLQWHLVYVYYLLLAFLYNTKHRDERIYQYDAFISYNANDERWVLGELLPKLEDEQGWRLCLHHRDFLPGKPIMDNITDAIYGSRKTICVVSRNYLESEWCSREIQVASFRLFDEQKDVLILVFLEDIPMQQLSPYYRMRRLLKSQTYLSWSRAGAHPDLFWEKLRQALKTREHPAGEHLRLAVCFWIDCFHVSDPKHWKNLTKQNKDERITMSLRGTCFLSLGMYYLFFTLNSFVFPTVGYVLKDCWITRDTQAICKPFNRTLNVFPEDIPARVTTMDLSGNNISKLKKKDLEDLPNLLRLDLTSNRISKIESGTFVSQLALDVLILTNNNLSKLQEGMFDGLVNLRDLRLNHNTIQTIAPTSCKSLTKLKYLYLGNNKLHHLTDIQHILQHTPHLQNLYIQSNHISTFNSWDLSNKSTELVSLDLSLNQLVVFRLTADIFPNLTALYLEDRGKKHSIVWEVNDTSYLSGVSNIDISGFCSSLPVQEVLQTFNSSLMYLKLNHMNQNLKVLINISCNIPSLTSLTVQNNGIKVISSDMLHLCTNVKELDFGGNKITDISENAFQSLRQLNNLTIKQNHLSSVPHAIRNVSKLLKLDLSFNDISVLGCDDFDNMISLTILHLNNNHFWALKDCVFKDLVNLKHLELQSNSITMLNSAFKKTMPNLQVLKLFNNQLAVLRCGEFEALKSLQNLSLNDNKLNTLEEGAFHGLSNLTYLSLASNELQKTSITNTVFRDLTALKTLQFMNNHMKYKSEKPIPNPPFAELSQLDTLLISSQRSRLQSWLPQNFLQGLTNLSKLNIKSGQLKSLHPHTFNYTPNLNVLYFSSNDFTDIPYNLFSPIKKLKSLYISRMSLWSLDFLLHANLTELEFLQVRKNDFSVIREPVMKSLPAIAYLDMQGNSFTCDCDNAWFIQWVISNNQTQVSDAYNFECNYPPNLKGKKLLDIDVHSCTVDLGFVCYISTMCAVIMTIAVSFTHHFLQWHLVYAYYLLLAFLYNKKHRDDRAYQYDAFISYNANDERWVLGELLPKLEDEQGWRLCLHHRDFQPGRSIMDNITDAIYGSRKTICVVSRNYLESEWCSREIQVASFRLFDEQKDVLILVFLEDIPMQQLSPYYRMRRLLKSQTYLSWSRAGAHPDLFWEKLRQALKTREHPAGEHLRLAVVDGPPGERPDHVFGLAVFM</sequence>
<keyword evidence="13" id="KW-0395">Inflammatory response</keyword>
<keyword evidence="10 14" id="KW-0472">Membrane</keyword>
<feature type="domain" description="TIR" evidence="15">
    <location>
        <begin position="1892"/>
        <end position="2033"/>
    </location>
</feature>
<dbReference type="SMART" id="SM00369">
    <property type="entry name" value="LRR_TYP"/>
    <property type="match status" value="32"/>
</dbReference>
<feature type="transmembrane region" description="Helical" evidence="14">
    <location>
        <begin position="889"/>
        <end position="906"/>
    </location>
</feature>
<evidence type="ECO:0000256" key="9">
    <source>
        <dbReference type="ARBA" id="ARBA00022989"/>
    </source>
</evidence>
<dbReference type="SMART" id="SM00255">
    <property type="entry name" value="TIR"/>
    <property type="match status" value="3"/>
</dbReference>
<dbReference type="InterPro" id="IPR000157">
    <property type="entry name" value="TIR_dom"/>
</dbReference>
<dbReference type="Pfam" id="PF13855">
    <property type="entry name" value="LRR_8"/>
    <property type="match status" value="10"/>
</dbReference>
<dbReference type="Gene3D" id="3.80.10.10">
    <property type="entry name" value="Ribonuclease Inhibitor"/>
    <property type="match status" value="7"/>
</dbReference>
<keyword evidence="9 14" id="KW-1133">Transmembrane helix</keyword>
<evidence type="ECO:0000256" key="11">
    <source>
        <dbReference type="ARBA" id="ARBA00023170"/>
    </source>
</evidence>
<keyword evidence="7" id="KW-0677">Repeat</keyword>
<keyword evidence="5 14" id="KW-0812">Transmembrane</keyword>
<dbReference type="InterPro" id="IPR032675">
    <property type="entry name" value="LRR_dom_sf"/>
</dbReference>
<evidence type="ECO:0000256" key="5">
    <source>
        <dbReference type="ARBA" id="ARBA00022692"/>
    </source>
</evidence>
<dbReference type="PROSITE" id="PS50104">
    <property type="entry name" value="TIR"/>
    <property type="match status" value="3"/>
</dbReference>
<dbReference type="GO" id="GO:0005886">
    <property type="term" value="C:plasma membrane"/>
    <property type="evidence" value="ECO:0007669"/>
    <property type="project" value="TreeGrafter"/>
</dbReference>
<feature type="transmembrane region" description="Helical" evidence="14">
    <location>
        <begin position="1865"/>
        <end position="1882"/>
    </location>
</feature>
<dbReference type="InterPro" id="IPR001611">
    <property type="entry name" value="Leu-rich_rpt"/>
</dbReference>
<dbReference type="PROSITE" id="PS51450">
    <property type="entry name" value="LRR"/>
    <property type="match status" value="7"/>
</dbReference>
<dbReference type="FunFam" id="3.80.10.10:FF:001164">
    <property type="entry name" value="GH01279p"/>
    <property type="match status" value="2"/>
</dbReference>
<dbReference type="PRINTS" id="PR01537">
    <property type="entry name" value="INTRLKN1R1F"/>
</dbReference>
<feature type="transmembrane region" description="Helical" evidence="14">
    <location>
        <begin position="131"/>
        <end position="155"/>
    </location>
</feature>
<keyword evidence="11 16" id="KW-0675">Receptor</keyword>
<dbReference type="PANTHER" id="PTHR24365">
    <property type="entry name" value="TOLL-LIKE RECEPTOR"/>
    <property type="match status" value="1"/>
</dbReference>
<dbReference type="SUPFAM" id="SSF52200">
    <property type="entry name" value="Toll/Interleukin receptor TIR domain"/>
    <property type="match status" value="3"/>
</dbReference>
<evidence type="ECO:0000313" key="17">
    <source>
        <dbReference type="Proteomes" id="UP001174136"/>
    </source>
</evidence>
<dbReference type="Pfam" id="PF01582">
    <property type="entry name" value="TIR"/>
    <property type="match status" value="3"/>
</dbReference>
<name>A0AA47P6C8_MERPO</name>
<protein>
    <submittedName>
        <fullName evidence="16">Toll-like receptor 13</fullName>
    </submittedName>
</protein>
<evidence type="ECO:0000256" key="6">
    <source>
        <dbReference type="ARBA" id="ARBA00022729"/>
    </source>
</evidence>
<feature type="domain" description="TIR" evidence="15">
    <location>
        <begin position="1"/>
        <end position="101"/>
    </location>
</feature>
<keyword evidence="12" id="KW-0325">Glycoprotein</keyword>
<evidence type="ECO:0000256" key="12">
    <source>
        <dbReference type="ARBA" id="ARBA00023180"/>
    </source>
</evidence>
<dbReference type="GO" id="GO:0038023">
    <property type="term" value="F:signaling receptor activity"/>
    <property type="evidence" value="ECO:0007669"/>
    <property type="project" value="TreeGrafter"/>
</dbReference>
<keyword evidence="3" id="KW-0399">Innate immunity</keyword>
<reference evidence="16" key="1">
    <citation type="journal article" date="2023" name="Front. Mar. Sci.">
        <title>A new Merluccius polli reference genome to investigate the effects of global change in West African waters.</title>
        <authorList>
            <person name="Mateo J.L."/>
            <person name="Blanco-Fernandez C."/>
            <person name="Garcia-Vazquez E."/>
            <person name="Machado-Schiaffino G."/>
        </authorList>
    </citation>
    <scope>NUCLEOTIDE SEQUENCE</scope>
    <source>
        <strain evidence="16">C29</strain>
        <tissue evidence="16">Fin</tissue>
    </source>
</reference>
<dbReference type="SMART" id="SM00365">
    <property type="entry name" value="LRR_SD22"/>
    <property type="match status" value="14"/>
</dbReference>
<evidence type="ECO:0000256" key="14">
    <source>
        <dbReference type="SAM" id="Phobius"/>
    </source>
</evidence>
<comment type="similarity">
    <text evidence="2">Belongs to the Toll-like receptor family.</text>
</comment>
<evidence type="ECO:0000256" key="1">
    <source>
        <dbReference type="ARBA" id="ARBA00004479"/>
    </source>
</evidence>
<feature type="transmembrane region" description="Helical" evidence="14">
    <location>
        <begin position="1108"/>
        <end position="1132"/>
    </location>
</feature>